<reference evidence="2" key="1">
    <citation type="journal article" date="2013" name="Environ. Microbiol.">
        <title>Microbiota from the distal guts of lean and obese adolescents exhibit partial functional redundancy besides clear differences in community structure.</title>
        <authorList>
            <person name="Ferrer M."/>
            <person name="Ruiz A."/>
            <person name="Lanza F."/>
            <person name="Haange S.B."/>
            <person name="Oberbach A."/>
            <person name="Till H."/>
            <person name="Bargiela R."/>
            <person name="Campoy C."/>
            <person name="Segura M.T."/>
            <person name="Richter M."/>
            <person name="von Bergen M."/>
            <person name="Seifert J."/>
            <person name="Suarez A."/>
        </authorList>
    </citation>
    <scope>NUCLEOTIDE SEQUENCE</scope>
</reference>
<proteinExistence type="predicted"/>
<dbReference type="Gene3D" id="3.40.50.2000">
    <property type="entry name" value="Glycogen Phosphorylase B"/>
    <property type="match status" value="1"/>
</dbReference>
<dbReference type="EMBL" id="AJWZ01004904">
    <property type="protein sequence ID" value="EKC64078.1"/>
    <property type="molecule type" value="Genomic_DNA"/>
</dbReference>
<name>K1T2K9_9ZZZZ</name>
<keyword evidence="2" id="KW-0808">Transferase</keyword>
<dbReference type="InterPro" id="IPR028098">
    <property type="entry name" value="Glyco_trans_4-like_N"/>
</dbReference>
<dbReference type="Pfam" id="PF13439">
    <property type="entry name" value="Glyco_transf_4"/>
    <property type="match status" value="1"/>
</dbReference>
<dbReference type="SUPFAM" id="SSF53756">
    <property type="entry name" value="UDP-Glycosyltransferase/glycogen phosphorylase"/>
    <property type="match status" value="1"/>
</dbReference>
<evidence type="ECO:0000259" key="1">
    <source>
        <dbReference type="Pfam" id="PF13439"/>
    </source>
</evidence>
<dbReference type="AlphaFoldDB" id="K1T2K9"/>
<organism evidence="2">
    <name type="scientific">human gut metagenome</name>
    <dbReference type="NCBI Taxonomy" id="408170"/>
    <lineage>
        <taxon>unclassified sequences</taxon>
        <taxon>metagenomes</taxon>
        <taxon>organismal metagenomes</taxon>
    </lineage>
</organism>
<feature type="domain" description="Glycosyltransferase subfamily 4-like N-terminal" evidence="1">
    <location>
        <begin position="7"/>
        <end position="121"/>
    </location>
</feature>
<feature type="non-terminal residue" evidence="2">
    <location>
        <position position="1"/>
    </location>
</feature>
<gene>
    <name evidence="2" type="ORF">OBE_07140</name>
</gene>
<protein>
    <submittedName>
        <fullName evidence="2">Glycosyltransferase protein</fullName>
    </submittedName>
</protein>
<evidence type="ECO:0000313" key="2">
    <source>
        <dbReference type="EMBL" id="EKC64078.1"/>
    </source>
</evidence>
<accession>K1T2K9</accession>
<sequence>KFLYPNGGSETYMFKLGAYLKSIGHEVEYFGMEHEGRCVSNSLGLYTETMDFHNSSALKKIKLSLKTIYSKEAKDKMLAVLENFKPDVVHLNNFNFQLTPSIIYAVKEKGIALVETVHDCQIACPNHRMYIEHKSENCDACLGGNYFNCAKNKCVHNSAVQSLLAAAESYIYLKRIHTI</sequence>
<dbReference type="GO" id="GO:0016740">
    <property type="term" value="F:transferase activity"/>
    <property type="evidence" value="ECO:0007669"/>
    <property type="project" value="UniProtKB-KW"/>
</dbReference>
<comment type="caution">
    <text evidence="2">The sequence shown here is derived from an EMBL/GenBank/DDBJ whole genome shotgun (WGS) entry which is preliminary data.</text>
</comment>